<evidence type="ECO:0000313" key="3">
    <source>
        <dbReference type="EMBL" id="MBB6091906.1"/>
    </source>
</evidence>
<accession>A0A841HGK3</accession>
<name>A0A841HGK3_9GAMM</name>
<evidence type="ECO:0000313" key="4">
    <source>
        <dbReference type="Proteomes" id="UP000588068"/>
    </source>
</evidence>
<protein>
    <recommendedName>
        <fullName evidence="2">DUF4145 domain-containing protein</fullName>
    </recommendedName>
</protein>
<dbReference type="EMBL" id="JACHHZ010000001">
    <property type="protein sequence ID" value="MBB6091906.1"/>
    <property type="molecule type" value="Genomic_DNA"/>
</dbReference>
<sequence length="223" mass="25344">MTISDNLYSEDTHYLHISNSSGQLALRSRFFVCPNQECRKVTLKAALYLWERQYNENRVQTPAQKHWDLVPSSDARPFPEYVPKAIRIDYEEACLIRALSPKAAATLARRTLQGILRDFYGVKAGRLVDEIESLKAKMDPELLDAIHAVRKVGNIGAHMEADIDVIVDVDPGEAQLLIELVETMIEETYERREQRKTRLQKVTDLAAAKEQDRKAAPVKTPSP</sequence>
<feature type="region of interest" description="Disordered" evidence="1">
    <location>
        <begin position="202"/>
        <end position="223"/>
    </location>
</feature>
<dbReference type="RefSeq" id="WP_221304000.1">
    <property type="nucleotide sequence ID" value="NZ_JACHHZ010000001.1"/>
</dbReference>
<dbReference type="AlphaFoldDB" id="A0A841HGK3"/>
<proteinExistence type="predicted"/>
<dbReference type="Pfam" id="PF13643">
    <property type="entry name" value="DUF4145"/>
    <property type="match status" value="1"/>
</dbReference>
<organism evidence="3 4">
    <name type="scientific">Povalibacter uvarum</name>
    <dbReference type="NCBI Taxonomy" id="732238"/>
    <lineage>
        <taxon>Bacteria</taxon>
        <taxon>Pseudomonadati</taxon>
        <taxon>Pseudomonadota</taxon>
        <taxon>Gammaproteobacteria</taxon>
        <taxon>Steroidobacterales</taxon>
        <taxon>Steroidobacteraceae</taxon>
        <taxon>Povalibacter</taxon>
    </lineage>
</organism>
<reference evidence="3 4" key="1">
    <citation type="submission" date="2020-08" db="EMBL/GenBank/DDBJ databases">
        <title>Genomic Encyclopedia of Type Strains, Phase IV (KMG-IV): sequencing the most valuable type-strain genomes for metagenomic binning, comparative biology and taxonomic classification.</title>
        <authorList>
            <person name="Goeker M."/>
        </authorList>
    </citation>
    <scope>NUCLEOTIDE SEQUENCE [LARGE SCALE GENOMIC DNA]</scope>
    <source>
        <strain evidence="3 4">DSM 26723</strain>
    </source>
</reference>
<dbReference type="Proteomes" id="UP000588068">
    <property type="component" value="Unassembled WGS sequence"/>
</dbReference>
<comment type="caution">
    <text evidence="3">The sequence shown here is derived from an EMBL/GenBank/DDBJ whole genome shotgun (WGS) entry which is preliminary data.</text>
</comment>
<evidence type="ECO:0000259" key="2">
    <source>
        <dbReference type="Pfam" id="PF13643"/>
    </source>
</evidence>
<keyword evidence="4" id="KW-1185">Reference proteome</keyword>
<gene>
    <name evidence="3" type="ORF">HNQ60_000752</name>
</gene>
<feature type="domain" description="DUF4145" evidence="2">
    <location>
        <begin position="92"/>
        <end position="181"/>
    </location>
</feature>
<dbReference type="InterPro" id="IPR025285">
    <property type="entry name" value="DUF4145"/>
</dbReference>
<evidence type="ECO:0000256" key="1">
    <source>
        <dbReference type="SAM" id="MobiDB-lite"/>
    </source>
</evidence>